<gene>
    <name evidence="3" type="primary">LOC108609305</name>
</gene>
<protein>
    <submittedName>
        <fullName evidence="3">Telomere-binding protein cav</fullName>
    </submittedName>
</protein>
<dbReference type="GeneID" id="108609305"/>
<evidence type="ECO:0000313" key="2">
    <source>
        <dbReference type="Proteomes" id="UP000694904"/>
    </source>
</evidence>
<sequence>MARCLTEALIKYQTAEEAKILSIADELDEPSKSLVRELYEPLKITSEDLSREYSDSDEMKLCLRTKVRVNMTLFNCVWDAKRRLDKKGRLVNRSERFINAMLVKAVTKKMVLPYTEEEIEKCNYIRRCQLKKENNRRLNRWNLESTQEAVLDCSHLSPSLLPAQVTNQSQSNSQQQSVELQLMKFPATLDSQNTESTLGILTNGPEMWVIEESPAAENISASEMVESLSMPDLGPDTDWVHAAAQINTESMTIGTLEFDLPTDSQPIISNSENYDNFNTQVPATSTQTQPQPQSQCTEPFL</sequence>
<reference evidence="2" key="2">
    <citation type="journal article" date="2016" name="G3 (Bethesda)">
        <title>Genome Evolution in Three Species of Cactophilic Drosophila.</title>
        <authorList>
            <person name="Sanchez-Flores A."/>
            <person name="Penazola F."/>
            <person name="Carpinteyro-Ponce J."/>
            <person name="Nazario-Yepiz N."/>
            <person name="Abreu-Goodger C."/>
            <person name="Machado C.A."/>
            <person name="Markow T.A."/>
        </authorList>
    </citation>
    <scope>NUCLEOTIDE SEQUENCE [LARGE SCALE GENOMIC DNA]</scope>
</reference>
<reference evidence="3" key="3">
    <citation type="submission" date="2025-08" db="UniProtKB">
        <authorList>
            <consortium name="RefSeq"/>
        </authorList>
    </citation>
    <scope>IDENTIFICATION</scope>
    <source>
        <tissue evidence="3">Whole organism</tissue>
    </source>
</reference>
<organism evidence="2 3">
    <name type="scientific">Drosophila arizonae</name>
    <name type="common">Fruit fly</name>
    <dbReference type="NCBI Taxonomy" id="7263"/>
    <lineage>
        <taxon>Eukaryota</taxon>
        <taxon>Metazoa</taxon>
        <taxon>Ecdysozoa</taxon>
        <taxon>Arthropoda</taxon>
        <taxon>Hexapoda</taxon>
        <taxon>Insecta</taxon>
        <taxon>Pterygota</taxon>
        <taxon>Neoptera</taxon>
        <taxon>Endopterygota</taxon>
        <taxon>Diptera</taxon>
        <taxon>Brachycera</taxon>
        <taxon>Muscomorpha</taxon>
        <taxon>Ephydroidea</taxon>
        <taxon>Drosophilidae</taxon>
        <taxon>Drosophila</taxon>
    </lineage>
</organism>
<accession>A0ABM1NNM2</accession>
<feature type="compositionally biased region" description="Polar residues" evidence="1">
    <location>
        <begin position="269"/>
        <end position="278"/>
    </location>
</feature>
<evidence type="ECO:0000313" key="3">
    <source>
        <dbReference type="RefSeq" id="XP_017856558.1"/>
    </source>
</evidence>
<proteinExistence type="predicted"/>
<evidence type="ECO:0000256" key="1">
    <source>
        <dbReference type="SAM" id="MobiDB-lite"/>
    </source>
</evidence>
<name>A0ABM1NNM2_DROAR</name>
<dbReference type="Proteomes" id="UP000694904">
    <property type="component" value="Chromosome 2"/>
</dbReference>
<feature type="region of interest" description="Disordered" evidence="1">
    <location>
        <begin position="269"/>
        <end position="301"/>
    </location>
</feature>
<dbReference type="RefSeq" id="XP_017856558.1">
    <property type="nucleotide sequence ID" value="XM_018001069.1"/>
</dbReference>
<reference evidence="2" key="1">
    <citation type="journal article" date="1997" name="Nucleic Acids Res.">
        <title>tRNAscan-SE: a program for improved detection of transfer RNA genes in genomic sequence.</title>
        <authorList>
            <person name="Lowe T.M."/>
            <person name="Eddy S.R."/>
        </authorList>
    </citation>
    <scope>NUCLEOTIDE SEQUENCE [LARGE SCALE GENOMIC DNA]</scope>
</reference>
<keyword evidence="2" id="KW-1185">Reference proteome</keyword>
<feature type="compositionally biased region" description="Low complexity" evidence="1">
    <location>
        <begin position="279"/>
        <end position="301"/>
    </location>
</feature>